<dbReference type="Gene3D" id="3.40.50.2300">
    <property type="match status" value="2"/>
</dbReference>
<dbReference type="EMBL" id="JBIAXI010000003">
    <property type="protein sequence ID" value="MFF4772419.1"/>
    <property type="molecule type" value="Genomic_DNA"/>
</dbReference>
<dbReference type="PANTHER" id="PTHR47151:SF2">
    <property type="entry name" value="AMINO ACID BINDING PROTEIN"/>
    <property type="match status" value="1"/>
</dbReference>
<evidence type="ECO:0000313" key="5">
    <source>
        <dbReference type="Proteomes" id="UP001602119"/>
    </source>
</evidence>
<dbReference type="RefSeq" id="WP_084464568.1">
    <property type="nucleotide sequence ID" value="NZ_BBYK01000064.1"/>
</dbReference>
<evidence type="ECO:0000256" key="1">
    <source>
        <dbReference type="ARBA" id="ARBA00010062"/>
    </source>
</evidence>
<keyword evidence="2" id="KW-0732">Signal</keyword>
<organism evidence="4 5">
    <name type="scientific">Microtetraspora fusca</name>
    <dbReference type="NCBI Taxonomy" id="1997"/>
    <lineage>
        <taxon>Bacteria</taxon>
        <taxon>Bacillati</taxon>
        <taxon>Actinomycetota</taxon>
        <taxon>Actinomycetes</taxon>
        <taxon>Streptosporangiales</taxon>
        <taxon>Streptosporangiaceae</taxon>
        <taxon>Microtetraspora</taxon>
    </lineage>
</organism>
<evidence type="ECO:0000256" key="2">
    <source>
        <dbReference type="ARBA" id="ARBA00022729"/>
    </source>
</evidence>
<dbReference type="PANTHER" id="PTHR47151">
    <property type="entry name" value="LEU/ILE/VAL-BINDING ABC TRANSPORTER SUBUNIT"/>
    <property type="match status" value="1"/>
</dbReference>
<dbReference type="PROSITE" id="PS51257">
    <property type="entry name" value="PROKAR_LIPOPROTEIN"/>
    <property type="match status" value="1"/>
</dbReference>
<evidence type="ECO:0000259" key="3">
    <source>
        <dbReference type="Pfam" id="PF13458"/>
    </source>
</evidence>
<keyword evidence="5" id="KW-1185">Reference proteome</keyword>
<dbReference type="CDD" id="cd06342">
    <property type="entry name" value="PBP1_ABC_LIVBP-like"/>
    <property type="match status" value="1"/>
</dbReference>
<comment type="caution">
    <text evidence="4">The sequence shown here is derived from an EMBL/GenBank/DDBJ whole genome shotgun (WGS) entry which is preliminary data.</text>
</comment>
<name>A0ABW6V3C7_MICFU</name>
<reference evidence="4 5" key="1">
    <citation type="submission" date="2024-10" db="EMBL/GenBank/DDBJ databases">
        <title>The Natural Products Discovery Center: Release of the First 8490 Sequenced Strains for Exploring Actinobacteria Biosynthetic Diversity.</title>
        <authorList>
            <person name="Kalkreuter E."/>
            <person name="Kautsar S.A."/>
            <person name="Yang D."/>
            <person name="Bader C.D."/>
            <person name="Teijaro C.N."/>
            <person name="Fluegel L."/>
            <person name="Davis C.M."/>
            <person name="Simpson J.R."/>
            <person name="Lauterbach L."/>
            <person name="Steele A.D."/>
            <person name="Gui C."/>
            <person name="Meng S."/>
            <person name="Li G."/>
            <person name="Viehrig K."/>
            <person name="Ye F."/>
            <person name="Su P."/>
            <person name="Kiefer A.F."/>
            <person name="Nichols A."/>
            <person name="Cepeda A.J."/>
            <person name="Yan W."/>
            <person name="Fan B."/>
            <person name="Jiang Y."/>
            <person name="Adhikari A."/>
            <person name="Zheng C.-J."/>
            <person name="Schuster L."/>
            <person name="Cowan T.M."/>
            <person name="Smanski M.J."/>
            <person name="Chevrette M.G."/>
            <person name="De Carvalho L.P.S."/>
            <person name="Shen B."/>
        </authorList>
    </citation>
    <scope>NUCLEOTIDE SEQUENCE [LARGE SCALE GENOMIC DNA]</scope>
    <source>
        <strain evidence="4 5">NPDC001281</strain>
    </source>
</reference>
<dbReference type="InterPro" id="IPR028082">
    <property type="entry name" value="Peripla_BP_I"/>
</dbReference>
<protein>
    <submittedName>
        <fullName evidence="4">Branched-chain amino acid ABC transporter substrate-binding protein</fullName>
    </submittedName>
</protein>
<comment type="similarity">
    <text evidence="1">Belongs to the leucine-binding protein family.</text>
</comment>
<feature type="domain" description="Leucine-binding protein" evidence="3">
    <location>
        <begin position="55"/>
        <end position="393"/>
    </location>
</feature>
<accession>A0ABW6V3C7</accession>
<dbReference type="Pfam" id="PF13458">
    <property type="entry name" value="Peripla_BP_6"/>
    <property type="match status" value="1"/>
</dbReference>
<proteinExistence type="inferred from homology"/>
<dbReference type="Proteomes" id="UP001602119">
    <property type="component" value="Unassembled WGS sequence"/>
</dbReference>
<dbReference type="SUPFAM" id="SSF53822">
    <property type="entry name" value="Periplasmic binding protein-like I"/>
    <property type="match status" value="1"/>
</dbReference>
<dbReference type="InterPro" id="IPR028081">
    <property type="entry name" value="Leu-bd"/>
</dbReference>
<evidence type="ECO:0000313" key="4">
    <source>
        <dbReference type="EMBL" id="MFF4772419.1"/>
    </source>
</evidence>
<gene>
    <name evidence="4" type="ORF">ACFY05_06130</name>
</gene>
<sequence length="407" mass="42200">MGGSSERKATLRSTIARLGGVVAAGTALVLGLAACGSGTEEASPTGAQNGDGVTTLKIGFMGDLTGANSALMIPPSQGAQLAVDEFNAKSTKVKVEMVKYDSQGNPDQAVTQVQQAITQDKITALVGPGFSGESRNVGPILEQAKIPSISASATNPALADNGWKFWHRVVANDDVQGPAVAEFLVKAKSAKKAFVIDDAAEYGAGLGDAVAKGFESQGVKVERDKIDPEGSDYSSTVTKVKASAPDVIFFGGYYAPLGRLLKQLRDGGVKAVVSSGDGSVDQALVEGAGKDAAEGAVLGCPCLIPFGSDVPELKTFSDNYKAKFGTDPLIYATEGYDAMTAFLKAIEAGNTTSEKINEYLSTIDFPGVSKQIKFNPNGEIAASVIHIYEVKDGKVTWLGDTSKAQLS</sequence>